<keyword evidence="3" id="KW-1185">Reference proteome</keyword>
<dbReference type="Proteomes" id="UP000721954">
    <property type="component" value="Unassembled WGS sequence"/>
</dbReference>
<gene>
    <name evidence="2" type="ORF">JW613_05365</name>
</gene>
<protein>
    <submittedName>
        <fullName evidence="2">Uncharacterized protein</fullName>
    </submittedName>
</protein>
<name>A0ABS3XQQ6_9ACTN</name>
<dbReference type="EMBL" id="JAFFZM010000002">
    <property type="protein sequence ID" value="MBO8197732.1"/>
    <property type="molecule type" value="Genomic_DNA"/>
</dbReference>
<accession>A0ABS3XQQ6</accession>
<evidence type="ECO:0000256" key="1">
    <source>
        <dbReference type="SAM" id="MobiDB-lite"/>
    </source>
</evidence>
<sequence>MIYSAMVCPFLGGPEARRGQGTNTYGEEIPRGEARGHKGGVAAYDSCEFRETAVGPGCVYGHPLELLEYERGEDLLGALEEAVIDDTAALTGTCPSWLLDDETAVEAAFLRAMRTPEETARIKAERRMTEARRKRQKQAKASRRRNR</sequence>
<feature type="compositionally biased region" description="Basic residues" evidence="1">
    <location>
        <begin position="132"/>
        <end position="147"/>
    </location>
</feature>
<dbReference type="GeneID" id="96258027"/>
<evidence type="ECO:0000313" key="3">
    <source>
        <dbReference type="Proteomes" id="UP000721954"/>
    </source>
</evidence>
<organism evidence="2 3">
    <name type="scientific">Streptomyces smyrnaeus</name>
    <dbReference type="NCBI Taxonomy" id="1387713"/>
    <lineage>
        <taxon>Bacteria</taxon>
        <taxon>Bacillati</taxon>
        <taxon>Actinomycetota</taxon>
        <taxon>Actinomycetes</taxon>
        <taxon>Kitasatosporales</taxon>
        <taxon>Streptomycetaceae</taxon>
        <taxon>Streptomyces</taxon>
    </lineage>
</organism>
<reference evidence="2 3" key="1">
    <citation type="submission" date="2021-02" db="EMBL/GenBank/DDBJ databases">
        <title>Streptomyces spirodelae sp. nov., isolated from duckweed.</title>
        <authorList>
            <person name="Saimee Y."/>
            <person name="Duangmal K."/>
        </authorList>
    </citation>
    <scope>NUCLEOTIDE SEQUENCE [LARGE SCALE GENOMIC DNA]</scope>
    <source>
        <strain evidence="2 3">DSM 42105</strain>
    </source>
</reference>
<feature type="compositionally biased region" description="Basic and acidic residues" evidence="1">
    <location>
        <begin position="120"/>
        <end position="131"/>
    </location>
</feature>
<evidence type="ECO:0000313" key="2">
    <source>
        <dbReference type="EMBL" id="MBO8197732.1"/>
    </source>
</evidence>
<proteinExistence type="predicted"/>
<feature type="region of interest" description="Disordered" evidence="1">
    <location>
        <begin position="120"/>
        <end position="147"/>
    </location>
</feature>
<comment type="caution">
    <text evidence="2">The sequence shown here is derived from an EMBL/GenBank/DDBJ whole genome shotgun (WGS) entry which is preliminary data.</text>
</comment>
<dbReference type="RefSeq" id="WP_209209515.1">
    <property type="nucleotide sequence ID" value="NZ_JAFFZM010000002.1"/>
</dbReference>